<dbReference type="OrthoDB" id="4564887at2"/>
<dbReference type="Proteomes" id="UP000438448">
    <property type="component" value="Unassembled WGS sequence"/>
</dbReference>
<evidence type="ECO:0000313" key="4">
    <source>
        <dbReference type="Proteomes" id="UP000438448"/>
    </source>
</evidence>
<name>A0A7K0D2S3_9NOCA</name>
<keyword evidence="4" id="KW-1185">Reference proteome</keyword>
<organism evidence="3 4">
    <name type="scientific">Nocardia macrotermitis</name>
    <dbReference type="NCBI Taxonomy" id="2585198"/>
    <lineage>
        <taxon>Bacteria</taxon>
        <taxon>Bacillati</taxon>
        <taxon>Actinomycetota</taxon>
        <taxon>Actinomycetes</taxon>
        <taxon>Mycobacteriales</taxon>
        <taxon>Nocardiaceae</taxon>
        <taxon>Nocardia</taxon>
    </lineage>
</organism>
<feature type="chain" id="PRO_5039476005" evidence="2">
    <location>
        <begin position="30"/>
        <end position="94"/>
    </location>
</feature>
<dbReference type="RefSeq" id="WP_153410717.1">
    <property type="nucleotide sequence ID" value="NZ_WEGK01000005.1"/>
</dbReference>
<accession>A0A7K0D2S3</accession>
<evidence type="ECO:0000256" key="2">
    <source>
        <dbReference type="SAM" id="SignalP"/>
    </source>
</evidence>
<evidence type="ECO:0000256" key="1">
    <source>
        <dbReference type="SAM" id="MobiDB-lite"/>
    </source>
</evidence>
<feature type="region of interest" description="Disordered" evidence="1">
    <location>
        <begin position="33"/>
        <end position="61"/>
    </location>
</feature>
<reference evidence="3 4" key="1">
    <citation type="submission" date="2019-10" db="EMBL/GenBank/DDBJ databases">
        <title>Nocardia macrotermitis sp. nov. and Nocardia aurantia sp. nov., isolated from the gut of fungus growing-termite Macrotermes natalensis.</title>
        <authorList>
            <person name="Benndorf R."/>
            <person name="Schwitalla J."/>
            <person name="Martin K."/>
            <person name="De Beer W."/>
            <person name="Kaster A.-K."/>
            <person name="Vollmers J."/>
            <person name="Poulsen M."/>
            <person name="Beemelmanns C."/>
        </authorList>
    </citation>
    <scope>NUCLEOTIDE SEQUENCE [LARGE SCALE GENOMIC DNA]</scope>
    <source>
        <strain evidence="3 4">RB20</strain>
    </source>
</reference>
<feature type="signal peptide" evidence="2">
    <location>
        <begin position="1"/>
        <end position="29"/>
    </location>
</feature>
<sequence length="94" mass="9677">MFHRQSVRTLIIALSGGVILTCGVATAVAAPQPKPEFPLGTQHESPAQPGPGDLGDQAEKAQDLGGDIVTRIIDMGADLTKCGLNLITPSVACK</sequence>
<proteinExistence type="predicted"/>
<keyword evidence="2" id="KW-0732">Signal</keyword>
<protein>
    <submittedName>
        <fullName evidence="3">Uncharacterized protein</fullName>
    </submittedName>
</protein>
<gene>
    <name evidence="3" type="ORF">NRB20_31140</name>
</gene>
<evidence type="ECO:0000313" key="3">
    <source>
        <dbReference type="EMBL" id="MQY20019.1"/>
    </source>
</evidence>
<comment type="caution">
    <text evidence="3">The sequence shown here is derived from an EMBL/GenBank/DDBJ whole genome shotgun (WGS) entry which is preliminary data.</text>
</comment>
<dbReference type="AlphaFoldDB" id="A0A7K0D2S3"/>
<dbReference type="EMBL" id="WEGK01000005">
    <property type="protein sequence ID" value="MQY20019.1"/>
    <property type="molecule type" value="Genomic_DNA"/>
</dbReference>